<dbReference type="InterPro" id="IPR036930">
    <property type="entry name" value="WGR_dom_sf"/>
</dbReference>
<proteinExistence type="predicted"/>
<dbReference type="Pfam" id="PF00533">
    <property type="entry name" value="BRCT"/>
    <property type="match status" value="1"/>
</dbReference>
<evidence type="ECO:0000313" key="5">
    <source>
        <dbReference type="Proteomes" id="UP000248405"/>
    </source>
</evidence>
<evidence type="ECO:0000259" key="2">
    <source>
        <dbReference type="PROSITE" id="PS50172"/>
    </source>
</evidence>
<dbReference type="PROSITE" id="PS50172">
    <property type="entry name" value="BRCT"/>
    <property type="match status" value="1"/>
</dbReference>
<feature type="domain" description="WGR" evidence="3">
    <location>
        <begin position="146"/>
        <end position="246"/>
    </location>
</feature>
<dbReference type="PANTHER" id="PTHR47667">
    <property type="entry name" value="REGULATOR OF TY1 TRANSPOSITION PROTEIN 107"/>
    <property type="match status" value="1"/>
</dbReference>
<dbReference type="AlphaFoldDB" id="A0A319AX02"/>
<dbReference type="GeneID" id="37216436"/>
<dbReference type="Gene3D" id="3.40.50.10190">
    <property type="entry name" value="BRCT domain"/>
    <property type="match status" value="1"/>
</dbReference>
<evidence type="ECO:0000259" key="3">
    <source>
        <dbReference type="PROSITE" id="PS51977"/>
    </source>
</evidence>
<dbReference type="SUPFAM" id="SSF142921">
    <property type="entry name" value="WGR domain-like"/>
    <property type="match status" value="1"/>
</dbReference>
<dbReference type="PROSITE" id="PS51977">
    <property type="entry name" value="WGR"/>
    <property type="match status" value="1"/>
</dbReference>
<accession>A0A319AX02</accession>
<evidence type="ECO:0000313" key="4">
    <source>
        <dbReference type="EMBL" id="PYH64154.1"/>
    </source>
</evidence>
<dbReference type="SUPFAM" id="SSF52113">
    <property type="entry name" value="BRCT domain"/>
    <property type="match status" value="1"/>
</dbReference>
<dbReference type="Proteomes" id="UP000248405">
    <property type="component" value="Unassembled WGS sequence"/>
</dbReference>
<dbReference type="Pfam" id="PF05406">
    <property type="entry name" value="WGR"/>
    <property type="match status" value="1"/>
</dbReference>
<dbReference type="EMBL" id="KZ821645">
    <property type="protein sequence ID" value="PYH64154.1"/>
    <property type="molecule type" value="Genomic_DNA"/>
</dbReference>
<protein>
    <submittedName>
        <fullName evidence="4">Uncharacterized protein</fullName>
    </submittedName>
</protein>
<sequence length="346" mass="39748">MGKTFKNIHASSFGKFDGNSDKIPQWIRANGGQYSKDVSTDTTHLITTKEAFKDDVEAIREAKRLRTIKIVSYDWLEDSLLSKNRRPKRETEYLLANILKSEKKKRGNEKERIRKREKEEPRKKGKLKNQDPFGRKRKGVKAGTAVYHIYTDEESRVAYNATLVRLMQGKSCKERYVVRVYESNREPHVYATHLEYSRIGKQQSQLVTPLKADRDSAVTAFKETFKDKTGKEWEERLDDVLPEGKRDTDDKLLPPHQNWFYYEDRAGLLSNFLRGVVDVPDGDDTVTVKQDYLDAPLQGIEHESAQGGNGERPGSDESIIVYDLTGPEIETLGCPRDKYIRSASPN</sequence>
<dbReference type="RefSeq" id="XP_025557948.1">
    <property type="nucleotide sequence ID" value="XM_025711844.1"/>
</dbReference>
<gene>
    <name evidence="4" type="ORF">BO88DRAFT_474770</name>
</gene>
<feature type="compositionally biased region" description="Basic and acidic residues" evidence="1">
    <location>
        <begin position="108"/>
        <end position="122"/>
    </location>
</feature>
<dbReference type="InterPro" id="IPR001357">
    <property type="entry name" value="BRCT_dom"/>
</dbReference>
<evidence type="ECO:0000256" key="1">
    <source>
        <dbReference type="SAM" id="MobiDB-lite"/>
    </source>
</evidence>
<feature type="region of interest" description="Disordered" evidence="1">
    <location>
        <begin position="105"/>
        <end position="137"/>
    </location>
</feature>
<dbReference type="PANTHER" id="PTHR47667:SF1">
    <property type="entry name" value="REGULATOR OF TY1 TRANSPOSITION PROTEIN 107"/>
    <property type="match status" value="1"/>
</dbReference>
<name>A0A319AX02_ASPVC</name>
<feature type="domain" description="BRCT" evidence="2">
    <location>
        <begin position="1"/>
        <end position="93"/>
    </location>
</feature>
<dbReference type="OrthoDB" id="342264at2759"/>
<dbReference type="InterPro" id="IPR053036">
    <property type="entry name" value="CellCycle_DNARepair_Reg"/>
</dbReference>
<organism evidence="4 5">
    <name type="scientific">Aspergillus vadensis (strain CBS 113365 / IMI 142717 / IBT 24658)</name>
    <dbReference type="NCBI Taxonomy" id="1448311"/>
    <lineage>
        <taxon>Eukaryota</taxon>
        <taxon>Fungi</taxon>
        <taxon>Dikarya</taxon>
        <taxon>Ascomycota</taxon>
        <taxon>Pezizomycotina</taxon>
        <taxon>Eurotiomycetes</taxon>
        <taxon>Eurotiomycetidae</taxon>
        <taxon>Eurotiales</taxon>
        <taxon>Aspergillaceae</taxon>
        <taxon>Aspergillus</taxon>
        <taxon>Aspergillus subgen. Circumdati</taxon>
    </lineage>
</organism>
<reference evidence="4" key="1">
    <citation type="submission" date="2016-12" db="EMBL/GenBank/DDBJ databases">
        <title>The genomes of Aspergillus section Nigri reveals drivers in fungal speciation.</title>
        <authorList>
            <consortium name="DOE Joint Genome Institute"/>
            <person name="Vesth T.C."/>
            <person name="Nybo J."/>
            <person name="Theobald S."/>
            <person name="Brandl J."/>
            <person name="Frisvad J.C."/>
            <person name="Nielsen K.F."/>
            <person name="Lyhne E.K."/>
            <person name="Kogle M.E."/>
            <person name="Kuo A."/>
            <person name="Riley R."/>
            <person name="Clum A."/>
            <person name="Nolan M."/>
            <person name="Lipzen A."/>
            <person name="Salamov A."/>
            <person name="Henrissat B."/>
            <person name="Wiebenga A."/>
            <person name="De Vries R.P."/>
            <person name="Grigoriev I.V."/>
            <person name="Mortensen U.H."/>
            <person name="Andersen M.R."/>
            <person name="Baker S.E."/>
        </authorList>
    </citation>
    <scope>NUCLEOTIDE SEQUENCE [LARGE SCALE GENOMIC DNA]</scope>
    <source>
        <strain evidence="4">CBS 113365</strain>
    </source>
</reference>
<dbReference type="InterPro" id="IPR036420">
    <property type="entry name" value="BRCT_dom_sf"/>
</dbReference>
<dbReference type="InterPro" id="IPR008893">
    <property type="entry name" value="WGR_domain"/>
</dbReference>
<keyword evidence="5" id="KW-1185">Reference proteome</keyword>